<dbReference type="InterPro" id="IPR029060">
    <property type="entry name" value="PIN-like_dom_sf"/>
</dbReference>
<dbReference type="InterPro" id="IPR002716">
    <property type="entry name" value="PIN_dom"/>
</dbReference>
<name>A0A6S6SX56_9BACT</name>
<sequence>MVSLIDTNVIIRFLAADVEKLHLESVEIFNKIYNNELKVEILGEVIVEVLFVMKRGYRELKDVTVASLKEILSLRGVVNHDKYILLEALTIFCDKNIDFVDALICTKSKLEGYGKISFDKDVMKKCEK</sequence>
<dbReference type="AlphaFoldDB" id="A0A6S6SX56"/>
<gene>
    <name evidence="2" type="ORF">HELGO_WM94</name>
</gene>
<dbReference type="Pfam" id="PF01850">
    <property type="entry name" value="PIN"/>
    <property type="match status" value="1"/>
</dbReference>
<protein>
    <submittedName>
        <fullName evidence="2">PIN domain nuclease</fullName>
    </submittedName>
</protein>
<dbReference type="SUPFAM" id="SSF88723">
    <property type="entry name" value="PIN domain-like"/>
    <property type="match status" value="1"/>
</dbReference>
<evidence type="ECO:0000259" key="1">
    <source>
        <dbReference type="Pfam" id="PF01850"/>
    </source>
</evidence>
<dbReference type="Gene3D" id="3.40.50.1010">
    <property type="entry name" value="5'-nuclease"/>
    <property type="match status" value="1"/>
</dbReference>
<reference evidence="2" key="1">
    <citation type="submission" date="2020-01" db="EMBL/GenBank/DDBJ databases">
        <authorList>
            <person name="Meier V. D."/>
            <person name="Meier V D."/>
        </authorList>
    </citation>
    <scope>NUCLEOTIDE SEQUENCE</scope>
    <source>
        <strain evidence="2">HLG_WM_MAG_01</strain>
    </source>
</reference>
<evidence type="ECO:0000313" key="2">
    <source>
        <dbReference type="EMBL" id="CAA6810704.1"/>
    </source>
</evidence>
<proteinExistence type="predicted"/>
<accession>A0A6S6SX56</accession>
<organism evidence="2">
    <name type="scientific">uncultured Sulfurovum sp</name>
    <dbReference type="NCBI Taxonomy" id="269237"/>
    <lineage>
        <taxon>Bacteria</taxon>
        <taxon>Pseudomonadati</taxon>
        <taxon>Campylobacterota</taxon>
        <taxon>Epsilonproteobacteria</taxon>
        <taxon>Campylobacterales</taxon>
        <taxon>Sulfurovaceae</taxon>
        <taxon>Sulfurovum</taxon>
        <taxon>environmental samples</taxon>
    </lineage>
</organism>
<feature type="domain" description="PIN" evidence="1">
    <location>
        <begin position="4"/>
        <end position="123"/>
    </location>
</feature>
<dbReference type="EMBL" id="CACVAS010000058">
    <property type="protein sequence ID" value="CAA6810704.1"/>
    <property type="molecule type" value="Genomic_DNA"/>
</dbReference>